<protein>
    <submittedName>
        <fullName evidence="2">Uncharacterized protein</fullName>
    </submittedName>
</protein>
<feature type="region of interest" description="Disordered" evidence="1">
    <location>
        <begin position="41"/>
        <end position="60"/>
    </location>
</feature>
<dbReference type="InterPro" id="IPR016621">
    <property type="entry name" value="UCP014543"/>
</dbReference>
<comment type="caution">
    <text evidence="2">The sequence shown here is derived from an EMBL/GenBank/DDBJ whole genome shotgun (WGS) entry which is preliminary data.</text>
</comment>
<evidence type="ECO:0000256" key="1">
    <source>
        <dbReference type="SAM" id="MobiDB-lite"/>
    </source>
</evidence>
<dbReference type="OrthoDB" id="2018221at2759"/>
<dbReference type="EMBL" id="PDCK01000039">
    <property type="protein sequence ID" value="PRQ58730.1"/>
    <property type="molecule type" value="Genomic_DNA"/>
</dbReference>
<dbReference type="OMA" id="CVRNSAQ"/>
<evidence type="ECO:0000313" key="3">
    <source>
        <dbReference type="Proteomes" id="UP000238479"/>
    </source>
</evidence>
<dbReference type="Proteomes" id="UP000238479">
    <property type="component" value="Chromosome 1"/>
</dbReference>
<dbReference type="STRING" id="74649.A0A2P6SJ73"/>
<dbReference type="PANTHER" id="PTHR35732">
    <property type="entry name" value="OS10G0545100 PROTEIN"/>
    <property type="match status" value="1"/>
</dbReference>
<proteinExistence type="predicted"/>
<evidence type="ECO:0000313" key="2">
    <source>
        <dbReference type="EMBL" id="PRQ58730.1"/>
    </source>
</evidence>
<dbReference type="PANTHER" id="PTHR35732:SF1">
    <property type="entry name" value="OS10G0545100 PROTEIN"/>
    <property type="match status" value="1"/>
</dbReference>
<gene>
    <name evidence="2" type="ORF">RchiOBHm_Chr1g0362491</name>
</gene>
<reference evidence="2 3" key="1">
    <citation type="journal article" date="2018" name="Nat. Genet.">
        <title>The Rosa genome provides new insights in the design of modern roses.</title>
        <authorList>
            <person name="Bendahmane M."/>
        </authorList>
    </citation>
    <scope>NUCLEOTIDE SEQUENCE [LARGE SCALE GENOMIC DNA]</scope>
    <source>
        <strain evidence="3">cv. Old Blush</strain>
    </source>
</reference>
<dbReference type="AlphaFoldDB" id="A0A2P6SJ73"/>
<sequence>MASALAFSLNSHLLLVPPSISLTPLLAPHISTVSSSSATKTHHLKLKHSPRASAEGVPSELGEDSKFVPLNAESMIFGPPALLLLGFEVEEAATVQDFLKQIGGDFLKVIYCTEDMITRSLWEAMNTIQPNLEEVKIAKPLPRICFLSGLSGEEMMMLIDDFPETGLEPAVFAALVPNSAEKPIEELIDEIMADHEMITKKMEEGIGKSDK</sequence>
<name>A0A2P6SJ73_ROSCH</name>
<dbReference type="Gramene" id="PRQ58730">
    <property type="protein sequence ID" value="PRQ58730"/>
    <property type="gene ID" value="RchiOBHm_Chr1g0362491"/>
</dbReference>
<dbReference type="Pfam" id="PF12646">
    <property type="entry name" value="DUF3783"/>
    <property type="match status" value="1"/>
</dbReference>
<keyword evidence="3" id="KW-1185">Reference proteome</keyword>
<accession>A0A2P6SJ73</accession>
<feature type="compositionally biased region" description="Basic residues" evidence="1">
    <location>
        <begin position="41"/>
        <end position="50"/>
    </location>
</feature>
<organism evidence="2 3">
    <name type="scientific">Rosa chinensis</name>
    <name type="common">China rose</name>
    <dbReference type="NCBI Taxonomy" id="74649"/>
    <lineage>
        <taxon>Eukaryota</taxon>
        <taxon>Viridiplantae</taxon>
        <taxon>Streptophyta</taxon>
        <taxon>Embryophyta</taxon>
        <taxon>Tracheophyta</taxon>
        <taxon>Spermatophyta</taxon>
        <taxon>Magnoliopsida</taxon>
        <taxon>eudicotyledons</taxon>
        <taxon>Gunneridae</taxon>
        <taxon>Pentapetalae</taxon>
        <taxon>rosids</taxon>
        <taxon>fabids</taxon>
        <taxon>Rosales</taxon>
        <taxon>Rosaceae</taxon>
        <taxon>Rosoideae</taxon>
        <taxon>Rosoideae incertae sedis</taxon>
        <taxon>Rosa</taxon>
    </lineage>
</organism>